<dbReference type="PATRIC" id="fig|146537.3.peg.4935"/>
<dbReference type="FunFam" id="3.40.50.300:FF:000011">
    <property type="entry name" value="Putative ABC transporter ATP-binding component"/>
    <property type="match status" value="1"/>
</dbReference>
<dbReference type="InterPro" id="IPR050611">
    <property type="entry name" value="ABCF"/>
</dbReference>
<feature type="coiled-coil region" evidence="4">
    <location>
        <begin position="263"/>
        <end position="297"/>
    </location>
</feature>
<keyword evidence="2" id="KW-0547">Nucleotide-binding</keyword>
<feature type="region of interest" description="Disordered" evidence="5">
    <location>
        <begin position="298"/>
        <end position="318"/>
    </location>
</feature>
<dbReference type="GO" id="GO:0016887">
    <property type="term" value="F:ATP hydrolysis activity"/>
    <property type="evidence" value="ECO:0007669"/>
    <property type="project" value="InterPro"/>
</dbReference>
<dbReference type="InterPro" id="IPR003593">
    <property type="entry name" value="AAA+_ATPase"/>
</dbReference>
<dbReference type="GO" id="GO:0005524">
    <property type="term" value="F:ATP binding"/>
    <property type="evidence" value="ECO:0007669"/>
    <property type="project" value="UniProtKB-KW"/>
</dbReference>
<dbReference type="SUPFAM" id="SSF52540">
    <property type="entry name" value="P-loop containing nucleoside triphosphate hydrolases"/>
    <property type="match status" value="2"/>
</dbReference>
<keyword evidence="3" id="KW-0067">ATP-binding</keyword>
<dbReference type="PROSITE" id="PS50893">
    <property type="entry name" value="ABC_TRANSPORTER_2"/>
    <property type="match status" value="2"/>
</dbReference>
<dbReference type="PANTHER" id="PTHR19211:SF123">
    <property type="entry name" value="ABC TRANSPORTER"/>
    <property type="match status" value="1"/>
</dbReference>
<evidence type="ECO:0000313" key="8">
    <source>
        <dbReference type="Proteomes" id="UP000053859"/>
    </source>
</evidence>
<dbReference type="AlphaFoldDB" id="A0A0K8PPJ9"/>
<dbReference type="SMART" id="SM00382">
    <property type="entry name" value="AAA"/>
    <property type="match status" value="2"/>
</dbReference>
<dbReference type="Pfam" id="PF00005">
    <property type="entry name" value="ABC_tran"/>
    <property type="match status" value="2"/>
</dbReference>
<evidence type="ECO:0000256" key="1">
    <source>
        <dbReference type="ARBA" id="ARBA00022737"/>
    </source>
</evidence>
<accession>A0A0K8PPJ9</accession>
<evidence type="ECO:0000256" key="3">
    <source>
        <dbReference type="ARBA" id="ARBA00022840"/>
    </source>
</evidence>
<feature type="domain" description="ABC transporter" evidence="6">
    <location>
        <begin position="23"/>
        <end position="271"/>
    </location>
</feature>
<evidence type="ECO:0000256" key="5">
    <source>
        <dbReference type="SAM" id="MobiDB-lite"/>
    </source>
</evidence>
<sequence>MCLLTEEENVTTLALPARDRAQLTCARVRVDRGGRTVLHDVETRVSPGSRWGVVGENGRGKSTLLHVLAGLLTPDEGTVHRVGALALAEQEMPAEDERTVGGFIDEYLADARTALRDLDAAAEALAAERPGAEQAYADALEAAQALDAWDADRRVDVALDGLGAVSDRTRPLATLSVGHRYRIRLACLLGAEHDFLLLDEPTNHLGLAGLEYLTARLRAHGGGVVVVSHDRALLADVATTILDLDPTRDGRPGVYGGGYAGYREGREAELVRWEEEYEQQQTEHVRLQQALSEAQNRLSTGWRPPKGTGRHQRATRAGALVRSVHRRQDDLDRHQVTAPVPPRRFSMPGLPARPGVVLLRAEEVTAGGRLHHSTSLSVTSGDRLAVTGPNGAGKSTLLSVLAGKLVPDTGRVHRAREVRLHLLGQESPRATHRRARDLYEAHTAHLVTAGVLEEGEVVGLGSLGLLTSRDAGKPVAELSMGQQRRLDLALALAARPHVLLLDEPTNHLSIALVDELTEALHSTDAAVVMATHDRQMRRDINGWPHLALAPRRQCKQGRTCPART</sequence>
<keyword evidence="1" id="KW-0677">Repeat</keyword>
<name>A0A0K8PPJ9_STRAJ</name>
<feature type="domain" description="ABC transporter" evidence="6">
    <location>
        <begin position="356"/>
        <end position="556"/>
    </location>
</feature>
<dbReference type="PANTHER" id="PTHR19211">
    <property type="entry name" value="ATP-BINDING TRANSPORT PROTEIN-RELATED"/>
    <property type="match status" value="1"/>
</dbReference>
<evidence type="ECO:0000259" key="6">
    <source>
        <dbReference type="PROSITE" id="PS50893"/>
    </source>
</evidence>
<reference evidence="7" key="1">
    <citation type="journal article" date="2015" name="Genome Announc.">
        <title>Draft Genome Sequence of Thiostrepton-Producing Streptomyces azureus ATCC 14921.</title>
        <authorList>
            <person name="Sakihara K."/>
            <person name="Maeda J."/>
            <person name="Tashiro K."/>
            <person name="Fujino Y."/>
            <person name="Kuhara S."/>
            <person name="Ohshima T."/>
            <person name="Ogata S."/>
            <person name="Doi K."/>
        </authorList>
    </citation>
    <scope>NUCLEOTIDE SEQUENCE [LARGE SCALE GENOMIC DNA]</scope>
    <source>
        <strain evidence="7">ATCC14921</strain>
    </source>
</reference>
<organism evidence="7 8">
    <name type="scientific">Streptomyces azureus</name>
    <dbReference type="NCBI Taxonomy" id="146537"/>
    <lineage>
        <taxon>Bacteria</taxon>
        <taxon>Bacillati</taxon>
        <taxon>Actinomycetota</taxon>
        <taxon>Actinomycetes</taxon>
        <taxon>Kitasatosporales</taxon>
        <taxon>Streptomycetaceae</taxon>
        <taxon>Streptomyces</taxon>
    </lineage>
</organism>
<evidence type="ECO:0000256" key="2">
    <source>
        <dbReference type="ARBA" id="ARBA00022741"/>
    </source>
</evidence>
<proteinExistence type="predicted"/>
<dbReference type="InterPro" id="IPR003439">
    <property type="entry name" value="ABC_transporter-like_ATP-bd"/>
</dbReference>
<protein>
    <submittedName>
        <fullName evidence="7">ABC transporter</fullName>
    </submittedName>
</protein>
<dbReference type="Proteomes" id="UP000053859">
    <property type="component" value="Unassembled WGS sequence"/>
</dbReference>
<dbReference type="InterPro" id="IPR027417">
    <property type="entry name" value="P-loop_NTPase"/>
</dbReference>
<evidence type="ECO:0000256" key="4">
    <source>
        <dbReference type="SAM" id="Coils"/>
    </source>
</evidence>
<dbReference type="EMBL" id="DF968315">
    <property type="protein sequence ID" value="GAP49825.1"/>
    <property type="molecule type" value="Genomic_DNA"/>
</dbReference>
<dbReference type="OrthoDB" id="3169603at2"/>
<keyword evidence="4" id="KW-0175">Coiled coil</keyword>
<keyword evidence="8" id="KW-1185">Reference proteome</keyword>
<evidence type="ECO:0000313" key="7">
    <source>
        <dbReference type="EMBL" id="GAP49825.1"/>
    </source>
</evidence>
<gene>
    <name evidence="7" type="ORF">SAZU_4687</name>
</gene>
<dbReference type="Gene3D" id="3.40.50.300">
    <property type="entry name" value="P-loop containing nucleotide triphosphate hydrolases"/>
    <property type="match status" value="2"/>
</dbReference>